<dbReference type="InterPro" id="IPR038721">
    <property type="entry name" value="IS701-like_DDE_dom"/>
</dbReference>
<dbReference type="PANTHER" id="PTHR33627">
    <property type="entry name" value="TRANSPOSASE"/>
    <property type="match status" value="1"/>
</dbReference>
<keyword evidence="1" id="KW-0812">Transmembrane</keyword>
<gene>
    <name evidence="3" type="ORF">RM764_46105</name>
</gene>
<dbReference type="PANTHER" id="PTHR33627:SF1">
    <property type="entry name" value="TRANSPOSASE"/>
    <property type="match status" value="1"/>
</dbReference>
<evidence type="ECO:0000313" key="4">
    <source>
        <dbReference type="Proteomes" id="UP001183809"/>
    </source>
</evidence>
<reference evidence="4" key="1">
    <citation type="submission" date="2023-07" db="EMBL/GenBank/DDBJ databases">
        <title>30 novel species of actinomycetes from the DSMZ collection.</title>
        <authorList>
            <person name="Nouioui I."/>
        </authorList>
    </citation>
    <scope>NUCLEOTIDE SEQUENCE [LARGE SCALE GENOMIC DNA]</scope>
    <source>
        <strain evidence="4">DSM 41699</strain>
    </source>
</reference>
<protein>
    <submittedName>
        <fullName evidence="3">Transposase</fullName>
    </submittedName>
</protein>
<evidence type="ECO:0000256" key="1">
    <source>
        <dbReference type="SAM" id="Phobius"/>
    </source>
</evidence>
<keyword evidence="4" id="KW-1185">Reference proteome</keyword>
<dbReference type="Pfam" id="PF13546">
    <property type="entry name" value="DDE_5"/>
    <property type="match status" value="1"/>
</dbReference>
<keyword evidence="1" id="KW-1133">Transmembrane helix</keyword>
<dbReference type="InterPro" id="IPR012337">
    <property type="entry name" value="RNaseH-like_sf"/>
</dbReference>
<comment type="caution">
    <text evidence="3">The sequence shown here is derived from an EMBL/GenBank/DDBJ whole genome shotgun (WGS) entry which is preliminary data.</text>
</comment>
<name>A0ABU2UAC5_9ACTN</name>
<evidence type="ECO:0000313" key="3">
    <source>
        <dbReference type="EMBL" id="MDT0470195.1"/>
    </source>
</evidence>
<accession>A0ABU2UAC5</accession>
<keyword evidence="1" id="KW-0472">Membrane</keyword>
<organism evidence="3 4">
    <name type="scientific">Streptomyces gibsoniae</name>
    <dbReference type="NCBI Taxonomy" id="3075529"/>
    <lineage>
        <taxon>Bacteria</taxon>
        <taxon>Bacillati</taxon>
        <taxon>Actinomycetota</taxon>
        <taxon>Actinomycetes</taxon>
        <taxon>Kitasatosporales</taxon>
        <taxon>Streptomycetaceae</taxon>
        <taxon>Streptomyces</taxon>
    </lineage>
</organism>
<evidence type="ECO:0000259" key="2">
    <source>
        <dbReference type="Pfam" id="PF13546"/>
    </source>
</evidence>
<dbReference type="InterPro" id="IPR039365">
    <property type="entry name" value="IS701-like"/>
</dbReference>
<dbReference type="EMBL" id="JAVREY010000198">
    <property type="protein sequence ID" value="MDT0470195.1"/>
    <property type="molecule type" value="Genomic_DNA"/>
</dbReference>
<sequence length="210" mass="23262">MKTIKNQVAVEATIAERVWTAAFGSLMAAVAVCFPRRDSRMLGRAMTQGMLMELERRNCWTLAEALGHDGPHRLQHFLSRGAWNHDLARDRLAVWVAAELTDSEAVLIVDETGDEKSSTDCVGASHQYSGALGGVGLCQVAVHLTYASPRGHALIDRELYLPAAWAEDEERRLLRHVPDEVTFATKPQLAAAMLHRARQLGLPARWFTAH</sequence>
<feature type="transmembrane region" description="Helical" evidence="1">
    <location>
        <begin position="18"/>
        <end position="34"/>
    </location>
</feature>
<proteinExistence type="predicted"/>
<dbReference type="Proteomes" id="UP001183809">
    <property type="component" value="Unassembled WGS sequence"/>
</dbReference>
<dbReference type="SUPFAM" id="SSF53098">
    <property type="entry name" value="Ribonuclease H-like"/>
    <property type="match status" value="1"/>
</dbReference>
<feature type="domain" description="Transposase IS701-like DDE" evidence="2">
    <location>
        <begin position="32"/>
        <end position="209"/>
    </location>
</feature>
<dbReference type="RefSeq" id="WP_311701633.1">
    <property type="nucleotide sequence ID" value="NZ_JAVREY010000198.1"/>
</dbReference>